<organism evidence="2 3">
    <name type="scientific">Populus tomentosa</name>
    <name type="common">Chinese white poplar</name>
    <dbReference type="NCBI Taxonomy" id="118781"/>
    <lineage>
        <taxon>Eukaryota</taxon>
        <taxon>Viridiplantae</taxon>
        <taxon>Streptophyta</taxon>
        <taxon>Embryophyta</taxon>
        <taxon>Tracheophyta</taxon>
        <taxon>Spermatophyta</taxon>
        <taxon>Magnoliopsida</taxon>
        <taxon>eudicotyledons</taxon>
        <taxon>Gunneridae</taxon>
        <taxon>Pentapetalae</taxon>
        <taxon>rosids</taxon>
        <taxon>fabids</taxon>
        <taxon>Malpighiales</taxon>
        <taxon>Salicaceae</taxon>
        <taxon>Saliceae</taxon>
        <taxon>Populus</taxon>
    </lineage>
</organism>
<evidence type="ECO:0000256" key="1">
    <source>
        <dbReference type="SAM" id="MobiDB-lite"/>
    </source>
</evidence>
<dbReference type="PANTHER" id="PTHR34046">
    <property type="entry name" value="OS06G0218800 PROTEIN"/>
    <property type="match status" value="1"/>
</dbReference>
<gene>
    <name evidence="2" type="ORF">POTOM_019486</name>
</gene>
<reference evidence="2" key="1">
    <citation type="journal article" date="2020" name="bioRxiv">
        <title>Hybrid origin of Populus tomentosa Carr. identified through genome sequencing and phylogenomic analysis.</title>
        <authorList>
            <person name="An X."/>
            <person name="Gao K."/>
            <person name="Chen Z."/>
            <person name="Li J."/>
            <person name="Yang X."/>
            <person name="Yang X."/>
            <person name="Zhou J."/>
            <person name="Guo T."/>
            <person name="Zhao T."/>
            <person name="Huang S."/>
            <person name="Miao D."/>
            <person name="Khan W.U."/>
            <person name="Rao P."/>
            <person name="Ye M."/>
            <person name="Lei B."/>
            <person name="Liao W."/>
            <person name="Wang J."/>
            <person name="Ji L."/>
            <person name="Li Y."/>
            <person name="Guo B."/>
            <person name="Mustafa N.S."/>
            <person name="Li S."/>
            <person name="Yun Q."/>
            <person name="Keller S.R."/>
            <person name="Mao J."/>
            <person name="Zhang R."/>
            <person name="Strauss S.H."/>
        </authorList>
    </citation>
    <scope>NUCLEOTIDE SEQUENCE</scope>
    <source>
        <strain evidence="2">GM15</strain>
        <tissue evidence="2">Leaf</tissue>
    </source>
</reference>
<evidence type="ECO:0000313" key="3">
    <source>
        <dbReference type="Proteomes" id="UP000886885"/>
    </source>
</evidence>
<sequence length="202" mass="22442">MASLWRSKEVKGRSKPDRKCKKHPKHEQPPGVCSVCLIEKLSQLPTSATSSTSRIASLNTMDSSSSCSLSSYSSFSSYSSPTHRFQHPAHGKGSFPLFFNGKNMFLAKSRSLAFVPRRGNKDCHEKKKGGFWSKLLRLPKVYLDDVGGKCWKSKSSSTQLPAGFKVEDSSCSLKLKILLTTGKIPKTSSWQFRRDTTICISN</sequence>
<dbReference type="Pfam" id="PF05340">
    <property type="entry name" value="DUF740"/>
    <property type="match status" value="1"/>
</dbReference>
<feature type="region of interest" description="Disordered" evidence="1">
    <location>
        <begin position="1"/>
        <end position="29"/>
    </location>
</feature>
<evidence type="ECO:0000313" key="2">
    <source>
        <dbReference type="EMBL" id="KAG6775984.1"/>
    </source>
</evidence>
<dbReference type="AlphaFoldDB" id="A0A8X8D4X8"/>
<comment type="caution">
    <text evidence="2">The sequence shown here is derived from an EMBL/GenBank/DDBJ whole genome shotgun (WGS) entry which is preliminary data.</text>
</comment>
<name>A0A8X8D4X8_POPTO</name>
<feature type="compositionally biased region" description="Basic and acidic residues" evidence="1">
    <location>
        <begin position="1"/>
        <end position="17"/>
    </location>
</feature>
<dbReference type="PANTHER" id="PTHR34046:SF7">
    <property type="entry name" value="DUF740 FAMILY PROTEIN"/>
    <property type="match status" value="1"/>
</dbReference>
<proteinExistence type="predicted"/>
<dbReference type="OrthoDB" id="688136at2759"/>
<dbReference type="EMBL" id="JAAWWB010000009">
    <property type="protein sequence ID" value="KAG6775984.1"/>
    <property type="molecule type" value="Genomic_DNA"/>
</dbReference>
<keyword evidence="3" id="KW-1185">Reference proteome</keyword>
<protein>
    <submittedName>
        <fullName evidence="2">Uncharacterized protein</fullName>
    </submittedName>
</protein>
<dbReference type="Proteomes" id="UP000886885">
    <property type="component" value="Chromosome 5A"/>
</dbReference>
<accession>A0A8X8D4X8</accession>
<dbReference type="InterPro" id="IPR008004">
    <property type="entry name" value="OCTOPUS-like"/>
</dbReference>